<dbReference type="InterPro" id="IPR020846">
    <property type="entry name" value="MFS_dom"/>
</dbReference>
<dbReference type="PANTHER" id="PTHR23502">
    <property type="entry name" value="MAJOR FACILITATOR SUPERFAMILY"/>
    <property type="match status" value="1"/>
</dbReference>
<dbReference type="CDD" id="cd17323">
    <property type="entry name" value="MFS_Tpo1_MDR_like"/>
    <property type="match status" value="1"/>
</dbReference>
<dbReference type="Pfam" id="PF07690">
    <property type="entry name" value="MFS_1"/>
    <property type="match status" value="1"/>
</dbReference>
<dbReference type="PROSITE" id="PS50850">
    <property type="entry name" value="MFS"/>
    <property type="match status" value="1"/>
</dbReference>
<comment type="subcellular location">
    <subcellularLocation>
        <location evidence="1">Membrane</location>
        <topology evidence="1">Multi-pass membrane protein</topology>
    </subcellularLocation>
</comment>
<sequence>MANPAQHDSGVVSVAPRSVDLELAPLPDPAPAATAPAPVGPTPSKDSDPFLVTFTQPHDAENPLDWPAGRKWMVTDVLSATGFNRIMVSTIMAPALTNIAAELDMTSTESAMALSIYLLATAFGPLVMGPMSEIYGRQVVLHASSVWFLIWNVLCGFANTKGTLIAARFLAGFGASSIYALGGGVLGDIWRPEQRGQSLGFYLLIPLLGAAVGPIIGGFIAARTTWRWMFWSTSMFQAVMIFVSFFSFPESYSPLILRRRAARLRKETGETRYYTFSERIDAGKSTLAVIRNSLTRPLRLLLFHPIIQVSAVLSGFNYGILYVTLSTFADIWKQQYGQSVEISGLHYIACSFGELVGSQFGGLILDRLYKRRDQPTPESRVMLAFFGIVPAWLGTLFYGWTAQYRLYWLIVDVGVVVMMFGMQLSGMPMTAYVIDAYAEHTSSAMAAIQFVKSLTAFLFPLFAPSMYHALGYGWANSLMALVGAMLAVPLPIFIWKKGAQLRARAISTLMSYFAGAAGAFHEYIYECDQDSDEQGFYEDFYEAHFEEADGVEGAILELEEIARRMANRSETPGNRDI</sequence>
<accession>A0AAI9UPI6</accession>
<feature type="transmembrane region" description="Helical" evidence="6">
    <location>
        <begin position="165"/>
        <end position="187"/>
    </location>
</feature>
<dbReference type="AlphaFoldDB" id="A0AAI9UPI6"/>
<evidence type="ECO:0000256" key="6">
    <source>
        <dbReference type="SAM" id="Phobius"/>
    </source>
</evidence>
<feature type="transmembrane region" description="Helical" evidence="6">
    <location>
        <begin position="300"/>
        <end position="325"/>
    </location>
</feature>
<evidence type="ECO:0000256" key="4">
    <source>
        <dbReference type="ARBA" id="ARBA00023136"/>
    </source>
</evidence>
<keyword evidence="4 6" id="KW-0472">Membrane</keyword>
<keyword evidence="3 6" id="KW-1133">Transmembrane helix</keyword>
<feature type="region of interest" description="Disordered" evidence="5">
    <location>
        <begin position="22"/>
        <end position="46"/>
    </location>
</feature>
<evidence type="ECO:0000313" key="8">
    <source>
        <dbReference type="EMBL" id="KAK1462299.1"/>
    </source>
</evidence>
<feature type="transmembrane region" description="Helical" evidence="6">
    <location>
        <begin position="473"/>
        <end position="495"/>
    </location>
</feature>
<proteinExistence type="predicted"/>
<dbReference type="GO" id="GO:0016020">
    <property type="term" value="C:membrane"/>
    <property type="evidence" value="ECO:0007669"/>
    <property type="project" value="UniProtKB-SubCell"/>
</dbReference>
<keyword evidence="2 6" id="KW-0812">Transmembrane</keyword>
<dbReference type="SUPFAM" id="SSF103473">
    <property type="entry name" value="MFS general substrate transporter"/>
    <property type="match status" value="1"/>
</dbReference>
<feature type="transmembrane region" description="Helical" evidence="6">
    <location>
        <begin position="110"/>
        <end position="127"/>
    </location>
</feature>
<dbReference type="EMBL" id="MLGG01000009">
    <property type="protein sequence ID" value="KAK1462299.1"/>
    <property type="molecule type" value="Genomic_DNA"/>
</dbReference>
<feature type="transmembrane region" description="Helical" evidence="6">
    <location>
        <begin position="446"/>
        <end position="467"/>
    </location>
</feature>
<feature type="transmembrane region" description="Helical" evidence="6">
    <location>
        <begin position="406"/>
        <end position="434"/>
    </location>
</feature>
<dbReference type="Proteomes" id="UP001239795">
    <property type="component" value="Unassembled WGS sequence"/>
</dbReference>
<dbReference type="InterPro" id="IPR011701">
    <property type="entry name" value="MFS"/>
</dbReference>
<gene>
    <name evidence="8" type="ORF">CMEL01_14266</name>
</gene>
<feature type="transmembrane region" description="Helical" evidence="6">
    <location>
        <begin position="199"/>
        <end position="222"/>
    </location>
</feature>
<dbReference type="GO" id="GO:0022857">
    <property type="term" value="F:transmembrane transporter activity"/>
    <property type="evidence" value="ECO:0007669"/>
    <property type="project" value="InterPro"/>
</dbReference>
<keyword evidence="9" id="KW-1185">Reference proteome</keyword>
<evidence type="ECO:0000256" key="2">
    <source>
        <dbReference type="ARBA" id="ARBA00022692"/>
    </source>
</evidence>
<dbReference type="PRINTS" id="PR01036">
    <property type="entry name" value="TCRTETB"/>
</dbReference>
<feature type="transmembrane region" description="Helical" evidence="6">
    <location>
        <begin position="345"/>
        <end position="369"/>
    </location>
</feature>
<evidence type="ECO:0000259" key="7">
    <source>
        <dbReference type="PROSITE" id="PS50850"/>
    </source>
</evidence>
<evidence type="ECO:0000256" key="3">
    <source>
        <dbReference type="ARBA" id="ARBA00022989"/>
    </source>
</evidence>
<feature type="domain" description="Major facilitator superfamily (MFS) profile" evidence="7">
    <location>
        <begin position="74"/>
        <end position="500"/>
    </location>
</feature>
<dbReference type="PANTHER" id="PTHR23502:SF60">
    <property type="entry name" value="MAJOR FACILITATOR SUPERFAMILY (MFS) PROFILE DOMAIN-CONTAINING PROTEIN-RELATED"/>
    <property type="match status" value="1"/>
</dbReference>
<dbReference type="Gene3D" id="1.20.1250.20">
    <property type="entry name" value="MFS general substrate transporter like domains"/>
    <property type="match status" value="1"/>
</dbReference>
<evidence type="ECO:0000256" key="5">
    <source>
        <dbReference type="SAM" id="MobiDB-lite"/>
    </source>
</evidence>
<feature type="transmembrane region" description="Helical" evidence="6">
    <location>
        <begin position="228"/>
        <end position="248"/>
    </location>
</feature>
<name>A0AAI9UPI6_9PEZI</name>
<evidence type="ECO:0000313" key="9">
    <source>
        <dbReference type="Proteomes" id="UP001239795"/>
    </source>
</evidence>
<evidence type="ECO:0000256" key="1">
    <source>
        <dbReference type="ARBA" id="ARBA00004141"/>
    </source>
</evidence>
<comment type="caution">
    <text evidence="8">The sequence shown here is derived from an EMBL/GenBank/DDBJ whole genome shotgun (WGS) entry which is preliminary data.</text>
</comment>
<organism evidence="8 9">
    <name type="scientific">Colletotrichum melonis</name>
    <dbReference type="NCBI Taxonomy" id="1209925"/>
    <lineage>
        <taxon>Eukaryota</taxon>
        <taxon>Fungi</taxon>
        <taxon>Dikarya</taxon>
        <taxon>Ascomycota</taxon>
        <taxon>Pezizomycotina</taxon>
        <taxon>Sordariomycetes</taxon>
        <taxon>Hypocreomycetidae</taxon>
        <taxon>Glomerellales</taxon>
        <taxon>Glomerellaceae</taxon>
        <taxon>Colletotrichum</taxon>
        <taxon>Colletotrichum acutatum species complex</taxon>
    </lineage>
</organism>
<feature type="transmembrane region" description="Helical" evidence="6">
    <location>
        <begin position="381"/>
        <end position="400"/>
    </location>
</feature>
<dbReference type="InterPro" id="IPR036259">
    <property type="entry name" value="MFS_trans_sf"/>
</dbReference>
<protein>
    <recommendedName>
        <fullName evidence="7">Major facilitator superfamily (MFS) profile domain-containing protein</fullName>
    </recommendedName>
</protein>
<reference evidence="8 9" key="1">
    <citation type="submission" date="2016-10" db="EMBL/GenBank/DDBJ databases">
        <title>The genome sequence of Colletotrichum fioriniae PJ7.</title>
        <authorList>
            <person name="Baroncelli R."/>
        </authorList>
    </citation>
    <scope>NUCLEOTIDE SEQUENCE [LARGE SCALE GENOMIC DNA]</scope>
    <source>
        <strain evidence="8">Col 31</strain>
    </source>
</reference>